<proteinExistence type="predicted"/>
<keyword evidence="3" id="KW-1185">Reference proteome</keyword>
<protein>
    <submittedName>
        <fullName evidence="2">Uncharacterized protein</fullName>
    </submittedName>
</protein>
<evidence type="ECO:0000313" key="3">
    <source>
        <dbReference type="Proteomes" id="UP000735302"/>
    </source>
</evidence>
<evidence type="ECO:0000313" key="2">
    <source>
        <dbReference type="EMBL" id="GFN99248.1"/>
    </source>
</evidence>
<gene>
    <name evidence="2" type="ORF">PoB_002575400</name>
</gene>
<organism evidence="2 3">
    <name type="scientific">Plakobranchus ocellatus</name>
    <dbReference type="NCBI Taxonomy" id="259542"/>
    <lineage>
        <taxon>Eukaryota</taxon>
        <taxon>Metazoa</taxon>
        <taxon>Spiralia</taxon>
        <taxon>Lophotrochozoa</taxon>
        <taxon>Mollusca</taxon>
        <taxon>Gastropoda</taxon>
        <taxon>Heterobranchia</taxon>
        <taxon>Euthyneura</taxon>
        <taxon>Panpulmonata</taxon>
        <taxon>Sacoglossa</taxon>
        <taxon>Placobranchoidea</taxon>
        <taxon>Plakobranchidae</taxon>
        <taxon>Plakobranchus</taxon>
    </lineage>
</organism>
<name>A0AAV3ZZ81_9GAST</name>
<dbReference type="EMBL" id="BLXT01002973">
    <property type="protein sequence ID" value="GFN99248.1"/>
    <property type="molecule type" value="Genomic_DNA"/>
</dbReference>
<comment type="caution">
    <text evidence="2">The sequence shown here is derived from an EMBL/GenBank/DDBJ whole genome shotgun (WGS) entry which is preliminary data.</text>
</comment>
<dbReference type="Proteomes" id="UP000735302">
    <property type="component" value="Unassembled WGS sequence"/>
</dbReference>
<dbReference type="AlphaFoldDB" id="A0AAV3ZZ81"/>
<feature type="transmembrane region" description="Helical" evidence="1">
    <location>
        <begin position="77"/>
        <end position="97"/>
    </location>
</feature>
<reference evidence="2 3" key="1">
    <citation type="journal article" date="2021" name="Elife">
        <title>Chloroplast acquisition without the gene transfer in kleptoplastic sea slugs, Plakobranchus ocellatus.</title>
        <authorList>
            <person name="Maeda T."/>
            <person name="Takahashi S."/>
            <person name="Yoshida T."/>
            <person name="Shimamura S."/>
            <person name="Takaki Y."/>
            <person name="Nagai Y."/>
            <person name="Toyoda A."/>
            <person name="Suzuki Y."/>
            <person name="Arimoto A."/>
            <person name="Ishii H."/>
            <person name="Satoh N."/>
            <person name="Nishiyama T."/>
            <person name="Hasebe M."/>
            <person name="Maruyama T."/>
            <person name="Minagawa J."/>
            <person name="Obokata J."/>
            <person name="Shigenobu S."/>
        </authorList>
    </citation>
    <scope>NUCLEOTIDE SEQUENCE [LARGE SCALE GENOMIC DNA]</scope>
</reference>
<keyword evidence="1" id="KW-0812">Transmembrane</keyword>
<accession>A0AAV3ZZ81</accession>
<keyword evidence="1" id="KW-1133">Transmembrane helix</keyword>
<sequence length="109" mass="11955">MHGTRVVVWSVRGRGKPLDSLRVCGCGELLVSSFLALEGRRLYGRPSVCSFGRTYIAIACAVFNHCYGTCTVGLWRAVWHSAPSQIVIVIVIVVIGVDRHHRRSSSSSL</sequence>
<keyword evidence="1" id="KW-0472">Membrane</keyword>
<evidence type="ECO:0000256" key="1">
    <source>
        <dbReference type="SAM" id="Phobius"/>
    </source>
</evidence>